<proteinExistence type="predicted"/>
<accession>N1V7Q7</accession>
<evidence type="ECO:0000313" key="1">
    <source>
        <dbReference type="EMBL" id="EMY36147.1"/>
    </source>
</evidence>
<sequence length="91" mass="10074">MGQSIDIYLAGQGRFDRTIAGIRVRVHPGVNPDDQGGGPSFVAEGFGKDKSRIIEVKDILYLRRVPTAIRNSGTRVIQWGRNTMARRRGHG</sequence>
<reference evidence="1 2" key="1">
    <citation type="journal article" date="2013" name="Genome Announc.">
        <title>Draft Genome Sequence of Arthrobacter crystallopoietes Strain BAB-32, Revealing Genes for Bioremediation.</title>
        <authorList>
            <person name="Joshi M.N."/>
            <person name="Pandit A.S."/>
            <person name="Sharma A."/>
            <person name="Pandya R.V."/>
            <person name="Desai S.M."/>
            <person name="Saxena A.K."/>
            <person name="Bagatharia S.B."/>
        </authorList>
    </citation>
    <scope>NUCLEOTIDE SEQUENCE [LARGE SCALE GENOMIC DNA]</scope>
    <source>
        <strain evidence="1 2">BAB-32</strain>
    </source>
</reference>
<dbReference type="Proteomes" id="UP000010729">
    <property type="component" value="Unassembled WGS sequence"/>
</dbReference>
<dbReference type="RefSeq" id="WP_005266187.1">
    <property type="nucleotide sequence ID" value="NZ_ANPE02000023.1"/>
</dbReference>
<organism evidence="1 2">
    <name type="scientific">Arthrobacter crystallopoietes BAB-32</name>
    <dbReference type="NCBI Taxonomy" id="1246476"/>
    <lineage>
        <taxon>Bacteria</taxon>
        <taxon>Bacillati</taxon>
        <taxon>Actinomycetota</taxon>
        <taxon>Actinomycetes</taxon>
        <taxon>Micrococcales</taxon>
        <taxon>Micrococcaceae</taxon>
        <taxon>Crystallibacter</taxon>
    </lineage>
</organism>
<comment type="caution">
    <text evidence="1">The sequence shown here is derived from an EMBL/GenBank/DDBJ whole genome shotgun (WGS) entry which is preliminary data.</text>
</comment>
<keyword evidence="2" id="KW-1185">Reference proteome</keyword>
<protein>
    <submittedName>
        <fullName evidence="1">Uncharacterized protein</fullName>
    </submittedName>
</protein>
<dbReference type="AlphaFoldDB" id="N1V7Q7"/>
<gene>
    <name evidence="1" type="ORF">D477_000650</name>
</gene>
<name>N1V7Q7_9MICC</name>
<dbReference type="EMBL" id="ANPE02000023">
    <property type="protein sequence ID" value="EMY36147.1"/>
    <property type="molecule type" value="Genomic_DNA"/>
</dbReference>
<evidence type="ECO:0000313" key="2">
    <source>
        <dbReference type="Proteomes" id="UP000010729"/>
    </source>
</evidence>